<dbReference type="SMART" id="SM00382">
    <property type="entry name" value="AAA"/>
    <property type="match status" value="2"/>
</dbReference>
<organism evidence="6">
    <name type="scientific">uncultured bacterium A1Q1_fos_2286</name>
    <dbReference type="NCBI Taxonomy" id="1256566"/>
    <lineage>
        <taxon>Bacteria</taxon>
        <taxon>environmental samples</taxon>
    </lineage>
</organism>
<dbReference type="PANTHER" id="PTHR19211:SF14">
    <property type="entry name" value="ATP-BINDING CASSETTE SUB-FAMILY F MEMBER 1"/>
    <property type="match status" value="1"/>
</dbReference>
<dbReference type="InterPro" id="IPR003439">
    <property type="entry name" value="ABC_transporter-like_ATP-bd"/>
</dbReference>
<dbReference type="Gene3D" id="1.10.287.380">
    <property type="entry name" value="Valyl-tRNA synthetase, C-terminal domain"/>
    <property type="match status" value="1"/>
</dbReference>
<feature type="domain" description="ABC transporter" evidence="5">
    <location>
        <begin position="2"/>
        <end position="264"/>
    </location>
</feature>
<dbReference type="EMBL" id="JX649909">
    <property type="protein sequence ID" value="AGC72678.1"/>
    <property type="molecule type" value="Genomic_DNA"/>
</dbReference>
<evidence type="ECO:0000313" key="6">
    <source>
        <dbReference type="EMBL" id="AGC72678.1"/>
    </source>
</evidence>
<dbReference type="GO" id="GO:0005524">
    <property type="term" value="F:ATP binding"/>
    <property type="evidence" value="ECO:0007669"/>
    <property type="project" value="UniProtKB-KW"/>
</dbReference>
<proteinExistence type="predicted"/>
<evidence type="ECO:0000256" key="4">
    <source>
        <dbReference type="SAM" id="MobiDB-lite"/>
    </source>
</evidence>
<dbReference type="CDD" id="cd03221">
    <property type="entry name" value="ABCF_EF-3"/>
    <property type="match status" value="2"/>
</dbReference>
<dbReference type="Pfam" id="PF16326">
    <property type="entry name" value="ABC_tran_CTD"/>
    <property type="match status" value="1"/>
</dbReference>
<sequence>MITVSGLTKSFGGRTLFEGVTFKLVPGRRVALVGGNGVGKTTLLEMIVGEQLPDAGEVHIGKGARIGYLPQELTEQVDGSVIQEVLRGGAHVTDLEDQLARLAQDVAETGPLGQDPDDDAHQRALEAYGEAQHRFETMGGYGVEAEARRVLAGLGFRDAEMDRPVRELSGGWRMRVALARLMLSAPDLLVLDEPTNHLDVESVSWLEQHLAQWPGAILFVSHDRDFLDAVAQRVVEVAHGRAIEYVGGFEEFVIQREERLAAAEAAAAAQQRQLASTERFIERFRYKATKSRQVQSRVKALAKLERLQPPPRAELVARFSFPEPQRSSRVVVEAIDATVGFDGQAVLSEIDLVVERGQKLALVGPNGAGKTTLLRLLLGELAPMGGEVIVGNNVDIAEFAQHQVDALRFDRTVLEEFRAAVGEEKGRNLRSVLGSFGFRGDAVDRKVGDLSGGERTRLALARIMVDPVNLLVLDEPTNHLDLPSCDVLEEALNVYPGTVLLVTHDRYLIRSVADALVEVRDGAVVYHPSVDEEVLAPSAATLAAGRAGASAGDPHGADPDRRRPNKAQTRKLGAEERQARQRATKELRSTVQRLERKIAKLEAHASTLAEQLADPEIYDDHQLVRELADAHEAAESEVGDLLSQWEDAQSRLEAALAD</sequence>
<dbReference type="PROSITE" id="PS00211">
    <property type="entry name" value="ABC_TRANSPORTER_1"/>
    <property type="match status" value="2"/>
</dbReference>
<dbReference type="InterPro" id="IPR037118">
    <property type="entry name" value="Val-tRNA_synth_C_sf"/>
</dbReference>
<dbReference type="PANTHER" id="PTHR19211">
    <property type="entry name" value="ATP-BINDING TRANSPORT PROTEIN-RELATED"/>
    <property type="match status" value="1"/>
</dbReference>
<dbReference type="Gene3D" id="3.40.50.300">
    <property type="entry name" value="P-loop containing nucleotide triphosphate hydrolases"/>
    <property type="match status" value="2"/>
</dbReference>
<feature type="domain" description="ABC transporter" evidence="5">
    <location>
        <begin position="332"/>
        <end position="546"/>
    </location>
</feature>
<dbReference type="InterPro" id="IPR032524">
    <property type="entry name" value="ABC_tran_C"/>
</dbReference>
<keyword evidence="3" id="KW-0067">ATP-binding</keyword>
<dbReference type="Pfam" id="PF00005">
    <property type="entry name" value="ABC_tran"/>
    <property type="match status" value="2"/>
</dbReference>
<dbReference type="GO" id="GO:0016887">
    <property type="term" value="F:ATP hydrolysis activity"/>
    <property type="evidence" value="ECO:0007669"/>
    <property type="project" value="InterPro"/>
</dbReference>
<dbReference type="SUPFAM" id="SSF52540">
    <property type="entry name" value="P-loop containing nucleoside triphosphate hydrolases"/>
    <property type="match status" value="2"/>
</dbReference>
<accession>L7VZW4</accession>
<evidence type="ECO:0000256" key="2">
    <source>
        <dbReference type="ARBA" id="ARBA00022741"/>
    </source>
</evidence>
<keyword evidence="1" id="KW-0677">Repeat</keyword>
<keyword evidence="2" id="KW-0547">Nucleotide-binding</keyword>
<evidence type="ECO:0000256" key="1">
    <source>
        <dbReference type="ARBA" id="ARBA00022737"/>
    </source>
</evidence>
<dbReference type="InterPro" id="IPR017871">
    <property type="entry name" value="ABC_transporter-like_CS"/>
</dbReference>
<dbReference type="InterPro" id="IPR003593">
    <property type="entry name" value="AAA+_ATPase"/>
</dbReference>
<feature type="region of interest" description="Disordered" evidence="4">
    <location>
        <begin position="545"/>
        <end position="588"/>
    </location>
</feature>
<reference evidence="6" key="1">
    <citation type="submission" date="2012-09" db="EMBL/GenBank/DDBJ databases">
        <title>Metagenomic Characterization of a Microbial Community in Wastewater Detects High Levels of Antibiotic Resistance.</title>
        <authorList>
            <person name="Abrams M."/>
            <person name="Caldwell A."/>
            <person name="Vandaei E."/>
            <person name="Lee W."/>
            <person name="Perrott J."/>
            <person name="Khan S.Y."/>
            <person name="Ta J."/>
            <person name="Romero D."/>
            <person name="Nguyen V."/>
            <person name="Pourmand N."/>
            <person name="Ouverney C.C."/>
        </authorList>
    </citation>
    <scope>NUCLEOTIDE SEQUENCE</scope>
</reference>
<dbReference type="PROSITE" id="PS50893">
    <property type="entry name" value="ABC_TRANSPORTER_2"/>
    <property type="match status" value="2"/>
</dbReference>
<dbReference type="InterPro" id="IPR050611">
    <property type="entry name" value="ABCF"/>
</dbReference>
<evidence type="ECO:0000259" key="5">
    <source>
        <dbReference type="PROSITE" id="PS50893"/>
    </source>
</evidence>
<feature type="compositionally biased region" description="Basic and acidic residues" evidence="4">
    <location>
        <begin position="572"/>
        <end position="588"/>
    </location>
</feature>
<dbReference type="FunFam" id="3.40.50.300:FF:000011">
    <property type="entry name" value="Putative ABC transporter ATP-binding component"/>
    <property type="match status" value="1"/>
</dbReference>
<dbReference type="InterPro" id="IPR032781">
    <property type="entry name" value="ABC_tran_Xtn"/>
</dbReference>
<evidence type="ECO:0000256" key="3">
    <source>
        <dbReference type="ARBA" id="ARBA00022840"/>
    </source>
</evidence>
<dbReference type="AlphaFoldDB" id="L7VZW4"/>
<protein>
    <submittedName>
        <fullName evidence="6">ATPase components of ABC transporters with duplicated ATPase domains</fullName>
    </submittedName>
</protein>
<dbReference type="GO" id="GO:0003677">
    <property type="term" value="F:DNA binding"/>
    <property type="evidence" value="ECO:0007669"/>
    <property type="project" value="InterPro"/>
</dbReference>
<dbReference type="InterPro" id="IPR027417">
    <property type="entry name" value="P-loop_NTPase"/>
</dbReference>
<dbReference type="Pfam" id="PF12848">
    <property type="entry name" value="ABC_tran_Xtn"/>
    <property type="match status" value="1"/>
</dbReference>
<name>L7VZW4_9BACT</name>